<evidence type="ECO:0000313" key="2">
    <source>
        <dbReference type="EMBL" id="XBO75516.1"/>
    </source>
</evidence>
<feature type="transmembrane region" description="Helical" evidence="1">
    <location>
        <begin position="151"/>
        <end position="171"/>
    </location>
</feature>
<dbReference type="Pfam" id="PF07509">
    <property type="entry name" value="DUF1523"/>
    <property type="match status" value="1"/>
</dbReference>
<dbReference type="RefSeq" id="WP_348815201.1">
    <property type="nucleotide sequence ID" value="NZ_CP098828.1"/>
</dbReference>
<accession>A0AAU7KV52</accession>
<dbReference type="AlphaFoldDB" id="A0AAU7KV52"/>
<keyword evidence="1" id="KW-1133">Transmembrane helix</keyword>
<keyword evidence="1" id="KW-0472">Membrane</keyword>
<gene>
    <name evidence="2" type="ORF">NFG57_01650</name>
</gene>
<proteinExistence type="predicted"/>
<feature type="transmembrane region" description="Helical" evidence="1">
    <location>
        <begin position="7"/>
        <end position="24"/>
    </location>
</feature>
<reference evidence="2" key="1">
    <citation type="submission" date="2022-06" db="EMBL/GenBank/DDBJ databases">
        <title>A novel DMS-producing enzyme.</title>
        <authorList>
            <person name="Zhang Y."/>
        </authorList>
    </citation>
    <scope>NUCLEOTIDE SEQUENCE</scope>
    <source>
        <strain evidence="2">H10-59</strain>
    </source>
</reference>
<name>A0AAU7KV52_9GAMM</name>
<protein>
    <submittedName>
        <fullName evidence="2">DUF1523 family protein</fullName>
    </submittedName>
</protein>
<organism evidence="2">
    <name type="scientific">Halomonas sp. H10-59</name>
    <dbReference type="NCBI Taxonomy" id="2950874"/>
    <lineage>
        <taxon>Bacteria</taxon>
        <taxon>Pseudomonadati</taxon>
        <taxon>Pseudomonadota</taxon>
        <taxon>Gammaproteobacteria</taxon>
        <taxon>Oceanospirillales</taxon>
        <taxon>Halomonadaceae</taxon>
        <taxon>Halomonas</taxon>
    </lineage>
</organism>
<dbReference type="EMBL" id="CP098828">
    <property type="protein sequence ID" value="XBO75516.1"/>
    <property type="molecule type" value="Genomic_DNA"/>
</dbReference>
<evidence type="ECO:0000256" key="1">
    <source>
        <dbReference type="SAM" id="Phobius"/>
    </source>
</evidence>
<keyword evidence="1" id="KW-0812">Transmembrane</keyword>
<sequence length="217" mass="25933">MAIVKWSFWGVFWLMAGAVMHYSLPQYDVVRIVDTYEKRQDINDWTRIFWSDPDDLTNTLENRDVQFIQAVFPSGKAIVYRNEDTGWSWPPYFKFDTANLYTEASDRISTRADPQWVSIMHYGWRNQFFSIFPNAVSIESVEGPNDKPFNWFTYGFLVLMGSAVAFLWRAWVRFRRRHLDPVMEEVEGGLDSAGEAVNRRWHRLRRWLDTWKGRNRR</sequence>
<dbReference type="InterPro" id="IPR011088">
    <property type="entry name" value="Phage_phiNM3_A0EWY4"/>
</dbReference>